<keyword evidence="2" id="KW-1185">Reference proteome</keyword>
<dbReference type="EMBL" id="CM034407">
    <property type="protein sequence ID" value="KAJ0172468.1"/>
    <property type="molecule type" value="Genomic_DNA"/>
</dbReference>
<protein>
    <submittedName>
        <fullName evidence="1">Uncharacterized protein</fullName>
    </submittedName>
</protein>
<reference evidence="1 2" key="1">
    <citation type="journal article" date="2021" name="Front. Genet.">
        <title>Chromosome-Level Genome Assembly Reveals Significant Gene Expansion in the Toll and IMD Signaling Pathways of Dendrolimus kikuchii.</title>
        <authorList>
            <person name="Zhou J."/>
            <person name="Wu P."/>
            <person name="Xiong Z."/>
            <person name="Liu N."/>
            <person name="Zhao N."/>
            <person name="Ji M."/>
            <person name="Qiu Y."/>
            <person name="Yang B."/>
        </authorList>
    </citation>
    <scope>NUCLEOTIDE SEQUENCE [LARGE SCALE GENOMIC DNA]</scope>
    <source>
        <strain evidence="1">Ann1</strain>
    </source>
</reference>
<evidence type="ECO:0000313" key="1">
    <source>
        <dbReference type="EMBL" id="KAJ0172468.1"/>
    </source>
</evidence>
<gene>
    <name evidence="1" type="ORF">K1T71_011607</name>
</gene>
<dbReference type="Proteomes" id="UP000824533">
    <property type="component" value="Linkage Group LG21"/>
</dbReference>
<evidence type="ECO:0000313" key="2">
    <source>
        <dbReference type="Proteomes" id="UP000824533"/>
    </source>
</evidence>
<organism evidence="1 2">
    <name type="scientific">Dendrolimus kikuchii</name>
    <dbReference type="NCBI Taxonomy" id="765133"/>
    <lineage>
        <taxon>Eukaryota</taxon>
        <taxon>Metazoa</taxon>
        <taxon>Ecdysozoa</taxon>
        <taxon>Arthropoda</taxon>
        <taxon>Hexapoda</taxon>
        <taxon>Insecta</taxon>
        <taxon>Pterygota</taxon>
        <taxon>Neoptera</taxon>
        <taxon>Endopterygota</taxon>
        <taxon>Lepidoptera</taxon>
        <taxon>Glossata</taxon>
        <taxon>Ditrysia</taxon>
        <taxon>Bombycoidea</taxon>
        <taxon>Lasiocampidae</taxon>
        <taxon>Dendrolimus</taxon>
    </lineage>
</organism>
<proteinExistence type="predicted"/>
<comment type="caution">
    <text evidence="1">The sequence shown here is derived from an EMBL/GenBank/DDBJ whole genome shotgun (WGS) entry which is preliminary data.</text>
</comment>
<accession>A0ACC1CLQ9</accession>
<sequence>MFLNKTTSLATLIGFHSANSYILLTANMEDVHEIAKQMVESPVVGQLNNIFRRAATMFKQQVENGRKNSDFNGNRDRRFRAEDTDDVQDEKHESNGSEENPKVVRRNQDDEALVALGKNASFYLNSIKKIFDNI</sequence>
<name>A0ACC1CLQ9_9NEOP</name>